<dbReference type="AlphaFoldDB" id="A0A0C9XMY7"/>
<gene>
    <name evidence="1" type="ORF">K443DRAFT_245231</name>
</gene>
<accession>A0A0C9XMY7</accession>
<dbReference type="OrthoDB" id="3101058at2759"/>
<evidence type="ECO:0000313" key="2">
    <source>
        <dbReference type="Proteomes" id="UP000054477"/>
    </source>
</evidence>
<name>A0A0C9XMY7_9AGAR</name>
<protein>
    <submittedName>
        <fullName evidence="1">Unplaced genomic scaffold K443scaffold_159, whole genome shotgun sequence</fullName>
    </submittedName>
</protein>
<dbReference type="HOGENOM" id="CLU_2764756_0_0_1"/>
<organism evidence="1 2">
    <name type="scientific">Laccaria amethystina LaAM-08-1</name>
    <dbReference type="NCBI Taxonomy" id="1095629"/>
    <lineage>
        <taxon>Eukaryota</taxon>
        <taxon>Fungi</taxon>
        <taxon>Dikarya</taxon>
        <taxon>Basidiomycota</taxon>
        <taxon>Agaricomycotina</taxon>
        <taxon>Agaricomycetes</taxon>
        <taxon>Agaricomycetidae</taxon>
        <taxon>Agaricales</taxon>
        <taxon>Agaricineae</taxon>
        <taxon>Hydnangiaceae</taxon>
        <taxon>Laccaria</taxon>
    </lineage>
</organism>
<evidence type="ECO:0000313" key="1">
    <source>
        <dbReference type="EMBL" id="KIJ97407.1"/>
    </source>
</evidence>
<dbReference type="EMBL" id="KN838694">
    <property type="protein sequence ID" value="KIJ97407.1"/>
    <property type="molecule type" value="Genomic_DNA"/>
</dbReference>
<proteinExistence type="predicted"/>
<dbReference type="Proteomes" id="UP000054477">
    <property type="component" value="Unassembled WGS sequence"/>
</dbReference>
<reference evidence="1 2" key="1">
    <citation type="submission" date="2014-04" db="EMBL/GenBank/DDBJ databases">
        <authorList>
            <consortium name="DOE Joint Genome Institute"/>
            <person name="Kuo A."/>
            <person name="Kohler A."/>
            <person name="Nagy L.G."/>
            <person name="Floudas D."/>
            <person name="Copeland A."/>
            <person name="Barry K.W."/>
            <person name="Cichocki N."/>
            <person name="Veneault-Fourrey C."/>
            <person name="LaButti K."/>
            <person name="Lindquist E.A."/>
            <person name="Lipzen A."/>
            <person name="Lundell T."/>
            <person name="Morin E."/>
            <person name="Murat C."/>
            <person name="Sun H."/>
            <person name="Tunlid A."/>
            <person name="Henrissat B."/>
            <person name="Grigoriev I.V."/>
            <person name="Hibbett D.S."/>
            <person name="Martin F."/>
            <person name="Nordberg H.P."/>
            <person name="Cantor M.N."/>
            <person name="Hua S.X."/>
        </authorList>
    </citation>
    <scope>NUCLEOTIDE SEQUENCE [LARGE SCALE GENOMIC DNA]</scope>
    <source>
        <strain evidence="1 2">LaAM-08-1</strain>
    </source>
</reference>
<sequence length="71" mass="7812">MQPTLSRFVSTTLPASPSLAINAQTGQFILKQATFSQGANFASVLVPMPPFQIYNQLSSRDKVTWRHSSTL</sequence>
<keyword evidence="2" id="KW-1185">Reference proteome</keyword>
<reference evidence="2" key="2">
    <citation type="submission" date="2015-01" db="EMBL/GenBank/DDBJ databases">
        <title>Evolutionary Origins and Diversification of the Mycorrhizal Mutualists.</title>
        <authorList>
            <consortium name="DOE Joint Genome Institute"/>
            <consortium name="Mycorrhizal Genomics Consortium"/>
            <person name="Kohler A."/>
            <person name="Kuo A."/>
            <person name="Nagy L.G."/>
            <person name="Floudas D."/>
            <person name="Copeland A."/>
            <person name="Barry K.W."/>
            <person name="Cichocki N."/>
            <person name="Veneault-Fourrey C."/>
            <person name="LaButti K."/>
            <person name="Lindquist E.A."/>
            <person name="Lipzen A."/>
            <person name="Lundell T."/>
            <person name="Morin E."/>
            <person name="Murat C."/>
            <person name="Riley R."/>
            <person name="Ohm R."/>
            <person name="Sun H."/>
            <person name="Tunlid A."/>
            <person name="Henrissat B."/>
            <person name="Grigoriev I.V."/>
            <person name="Hibbett D.S."/>
            <person name="Martin F."/>
        </authorList>
    </citation>
    <scope>NUCLEOTIDE SEQUENCE [LARGE SCALE GENOMIC DNA]</scope>
    <source>
        <strain evidence="2">LaAM-08-1</strain>
    </source>
</reference>